<dbReference type="OrthoDB" id="26242at2759"/>
<dbReference type="PANTHER" id="PTHR13043">
    <property type="entry name" value="EXOCYST COMPLEX COMPONENT SEC5"/>
    <property type="match status" value="1"/>
</dbReference>
<dbReference type="InParanoid" id="A0A409XA51"/>
<evidence type="ECO:0000256" key="5">
    <source>
        <dbReference type="SAM" id="MobiDB-lite"/>
    </source>
</evidence>
<accession>A0A409XA51</accession>
<keyword evidence="2 4" id="KW-0813">Transport</keyword>
<dbReference type="STRING" id="93625.A0A409XA51"/>
<protein>
    <recommendedName>
        <fullName evidence="4">Exocyst complex component SEC5</fullName>
    </recommendedName>
</protein>
<feature type="domain" description="Exocyst complex component EXOC2/Sec5 N-terminal" evidence="6">
    <location>
        <begin position="54"/>
        <end position="895"/>
    </location>
</feature>
<proteinExistence type="inferred from homology"/>
<dbReference type="Pfam" id="PF15469">
    <property type="entry name" value="Sec5"/>
    <property type="match status" value="1"/>
</dbReference>
<dbReference type="InterPro" id="IPR029175">
    <property type="entry name" value="EXOC2/Sec5"/>
</dbReference>
<comment type="similarity">
    <text evidence="1 4">Belongs to the SEC5 family.</text>
</comment>
<name>A0A409XA51_PSICY</name>
<evidence type="ECO:0000313" key="7">
    <source>
        <dbReference type="EMBL" id="PPQ87693.1"/>
    </source>
</evidence>
<dbReference type="EMBL" id="NHYD01002233">
    <property type="protein sequence ID" value="PPQ87693.1"/>
    <property type="molecule type" value="Genomic_DNA"/>
</dbReference>
<dbReference type="InterPro" id="IPR039481">
    <property type="entry name" value="EXOC2/Sec5_N_dom"/>
</dbReference>
<evidence type="ECO:0000256" key="4">
    <source>
        <dbReference type="RuleBase" id="RU365069"/>
    </source>
</evidence>
<comment type="function">
    <text evidence="4">Component of the exocyst complex involved in the docking of exocytic vesicles with fusion sites on the plasma membrane.</text>
</comment>
<keyword evidence="3 4" id="KW-0268">Exocytosis</keyword>
<comment type="caution">
    <text evidence="7">The sequence shown here is derived from an EMBL/GenBank/DDBJ whole genome shotgun (WGS) entry which is preliminary data.</text>
</comment>
<sequence>MPRLNFEVDEAALLQAYKIGSMAPTKWEEVDHELADSVAGALLSPSIAGDGEGDPIGLGSAVKLKDLDMELKAACLITSKSFDPKVFLSTMHPNATYQDLARGIAHLQNSIEARSEALRILVEDNFDRFVAVKSTTDVLYAEMQEGLLTPGTQFSALPLRNHLKNGVQKANQVFLPVLENASKAQKIQTTLSVFERSKFFFNLPSFIYESIEAGRYEIALRDYKKGKYMLENRPGQLLPIGNFKDTIASDAAEQQQRRVLDKVWTSVEKAISQMRNVLISQLQDSSRSVEEQEKTLEYENLTSASAHILSRGLFVFRVLIELQANDDPVWTYFDSHHKHILDAMNKSYRSSAKVIEATIQRTLADTPNSDLLETSLQTQLQNVIADLVAQKAESFIAGSAGEPVWQAIHDMIKNISEAMLSSLPSFWKIAKGFMDGKFKKTANPASGASGTRRSFSQCRTMALDIVKLYISLISEFFRLSDVAVMTSVGGSYNAAPLPLIPKNTHSPCTAYYLIKINTDIQDTVNELNSLDISQDTGLKSLLESVKWRFEDILIDGWLRDARMFHWTEAWITSPSDPFTTCYLSQIDIFQRHMTTAAYRLAGGLELASSTSSRVLKQAPIPQIFVSKITKAFLDALYAILDGLVLLASDESPVAQGKGPAILNTEREGINPIELLDLKDGDTRLLIVISNFNNLSKAVIPSMLLQLESAFNTSITEDKKTLMTVVAELDKTLFEGYIKAKGEIVTSILRGGILESDVDWYQTPQPSDVRPYMYDTLMTLVSVHAQVCNIAEPLLDRALHALVEDLAGEALRCFRQVKRFGMGGMLRATLEIEFMHQTLGRYVTPTAAKLLTDLYNRISQAYARRPGDENLQSNLDGVKKTLAETRRATGIEFLCFRQSKSTTSSSSRGGSSAPRSRDKASSRNERT</sequence>
<feature type="compositionally biased region" description="Low complexity" evidence="5">
    <location>
        <begin position="898"/>
        <end position="913"/>
    </location>
</feature>
<evidence type="ECO:0000259" key="6">
    <source>
        <dbReference type="Pfam" id="PF15469"/>
    </source>
</evidence>
<dbReference type="GO" id="GO:0006887">
    <property type="term" value="P:exocytosis"/>
    <property type="evidence" value="ECO:0007669"/>
    <property type="project" value="UniProtKB-KW"/>
</dbReference>
<evidence type="ECO:0000256" key="1">
    <source>
        <dbReference type="ARBA" id="ARBA00010578"/>
    </source>
</evidence>
<reference evidence="7 8" key="1">
    <citation type="journal article" date="2018" name="Evol. Lett.">
        <title>Horizontal gene cluster transfer increased hallucinogenic mushroom diversity.</title>
        <authorList>
            <person name="Reynolds H.T."/>
            <person name="Vijayakumar V."/>
            <person name="Gluck-Thaler E."/>
            <person name="Korotkin H.B."/>
            <person name="Matheny P.B."/>
            <person name="Slot J.C."/>
        </authorList>
    </citation>
    <scope>NUCLEOTIDE SEQUENCE [LARGE SCALE GENOMIC DNA]</scope>
    <source>
        <strain evidence="7 8">2631</strain>
    </source>
</reference>
<feature type="compositionally biased region" description="Basic and acidic residues" evidence="5">
    <location>
        <begin position="914"/>
        <end position="926"/>
    </location>
</feature>
<dbReference type="Proteomes" id="UP000283269">
    <property type="component" value="Unassembled WGS sequence"/>
</dbReference>
<dbReference type="GO" id="GO:0015031">
    <property type="term" value="P:protein transport"/>
    <property type="evidence" value="ECO:0007669"/>
    <property type="project" value="UniProtKB-KW"/>
</dbReference>
<dbReference type="GO" id="GO:0000145">
    <property type="term" value="C:exocyst"/>
    <property type="evidence" value="ECO:0007669"/>
    <property type="project" value="UniProtKB-UniRule"/>
</dbReference>
<keyword evidence="8" id="KW-1185">Reference proteome</keyword>
<gene>
    <name evidence="7" type="ORF">CVT25_011460</name>
</gene>
<evidence type="ECO:0000256" key="2">
    <source>
        <dbReference type="ARBA" id="ARBA00022448"/>
    </source>
</evidence>
<evidence type="ECO:0000256" key="3">
    <source>
        <dbReference type="ARBA" id="ARBA00022483"/>
    </source>
</evidence>
<dbReference type="GO" id="GO:0006893">
    <property type="term" value="P:Golgi to plasma membrane transport"/>
    <property type="evidence" value="ECO:0007669"/>
    <property type="project" value="UniProtKB-UniRule"/>
</dbReference>
<keyword evidence="4" id="KW-0653">Protein transport</keyword>
<dbReference type="AlphaFoldDB" id="A0A409XA51"/>
<evidence type="ECO:0000313" key="8">
    <source>
        <dbReference type="Proteomes" id="UP000283269"/>
    </source>
</evidence>
<comment type="subunit">
    <text evidence="4">Component of the exocyst complex.</text>
</comment>
<dbReference type="PANTHER" id="PTHR13043:SF1">
    <property type="entry name" value="EXOCYST COMPLEX COMPONENT 2"/>
    <property type="match status" value="1"/>
</dbReference>
<feature type="region of interest" description="Disordered" evidence="5">
    <location>
        <begin position="898"/>
        <end position="926"/>
    </location>
</feature>
<organism evidence="7 8">
    <name type="scientific">Psilocybe cyanescens</name>
    <dbReference type="NCBI Taxonomy" id="93625"/>
    <lineage>
        <taxon>Eukaryota</taxon>
        <taxon>Fungi</taxon>
        <taxon>Dikarya</taxon>
        <taxon>Basidiomycota</taxon>
        <taxon>Agaricomycotina</taxon>
        <taxon>Agaricomycetes</taxon>
        <taxon>Agaricomycetidae</taxon>
        <taxon>Agaricales</taxon>
        <taxon>Agaricineae</taxon>
        <taxon>Strophariaceae</taxon>
        <taxon>Psilocybe</taxon>
    </lineage>
</organism>